<dbReference type="EMBL" id="FO082276">
    <property type="protein sequence ID" value="CCO15408.1"/>
    <property type="molecule type" value="Genomic_DNA"/>
</dbReference>
<keyword evidence="11" id="KW-1185">Reference proteome</keyword>
<dbReference type="PANTHER" id="PTHR48041:SF2">
    <property type="entry name" value="ATP-DEPENDENT PERMEASE-RELATED"/>
    <property type="match status" value="1"/>
</dbReference>
<feature type="transmembrane region" description="Helical" evidence="8">
    <location>
        <begin position="583"/>
        <end position="605"/>
    </location>
</feature>
<organism evidence="10 11">
    <name type="scientific">Bathycoccus prasinos</name>
    <dbReference type="NCBI Taxonomy" id="41875"/>
    <lineage>
        <taxon>Eukaryota</taxon>
        <taxon>Viridiplantae</taxon>
        <taxon>Chlorophyta</taxon>
        <taxon>Mamiellophyceae</taxon>
        <taxon>Mamiellales</taxon>
        <taxon>Bathycoccaceae</taxon>
        <taxon>Bathycoccus</taxon>
    </lineage>
</organism>
<keyword evidence="6 8" id="KW-1133">Transmembrane helix</keyword>
<dbReference type="PROSITE" id="PS00211">
    <property type="entry name" value="ABC_TRANSPORTER_1"/>
    <property type="match status" value="1"/>
</dbReference>
<dbReference type="eggNOG" id="KOG0061">
    <property type="taxonomic scope" value="Eukaryota"/>
</dbReference>
<evidence type="ECO:0000256" key="7">
    <source>
        <dbReference type="ARBA" id="ARBA00023136"/>
    </source>
</evidence>
<feature type="transmembrane region" description="Helical" evidence="8">
    <location>
        <begin position="45"/>
        <end position="67"/>
    </location>
</feature>
<evidence type="ECO:0000256" key="2">
    <source>
        <dbReference type="ARBA" id="ARBA00022448"/>
    </source>
</evidence>
<evidence type="ECO:0000256" key="3">
    <source>
        <dbReference type="ARBA" id="ARBA00022692"/>
    </source>
</evidence>
<dbReference type="OrthoDB" id="566375at2759"/>
<dbReference type="KEGG" id="bpg:Bathy03g04260"/>
<dbReference type="Gene3D" id="3.40.50.300">
    <property type="entry name" value="P-loop containing nucleotide triphosphate hydrolases"/>
    <property type="match status" value="1"/>
</dbReference>
<feature type="transmembrane region" description="Helical" evidence="8">
    <location>
        <begin position="519"/>
        <end position="543"/>
    </location>
</feature>
<dbReference type="GO" id="GO:0016887">
    <property type="term" value="F:ATP hydrolysis activity"/>
    <property type="evidence" value="ECO:0007669"/>
    <property type="project" value="InterPro"/>
</dbReference>
<keyword evidence="2" id="KW-0813">Transport</keyword>
<dbReference type="InterPro" id="IPR050352">
    <property type="entry name" value="ABCG_transporters"/>
</dbReference>
<sequence length="697" mass="76694">MYENVTFPEEEGDIGRAVQSAFAPVVEKGDAVDAAEKKKKKGVDIVGLSVSMAVIVVCFAGIILFALHRDKKRQKLNALYVQRNHDAERNVPVAARPVREILSFRNITCQLKTNRGGGGGGGGGGAKISAARRTIISGISGIVCEGSVCAVMGPSGSGKTTLVKSLISATGFHVDIDLNKINLSGNAHFAGKNRIGYVPQHSDYLLKFLTTSESILYAASLRLPWYVSKQTKENKVNALLDELCLVDVRNTRVSDLSGGQRKRLSIAMEMVIDSDLLILDEPTSGLDSKTADTILELLKSIASRGRAVLCTIHAPSARSLCEQIDTVLLLSSTGDRLHFGSVSLDLLESLQMPCPKTFSLPEWLLEIASDERMSKQLLLKTTEFQGKGDTEQDSSSSETNETLFVVDNQSSHDFYEKSERSFVTELSVLCWREFLEVKRNISRFITDSVTAILVGILIGLLYLDVQKNLRGFQNRMGSIFFVLFFFALSSVSCCDAFLSSRNVFLREKRAGYYRAETYYLSKMIVEIVVLRWTSVVLTSISYYWLMGLRVDPGAFFVFLSFALLFSATSTALMSFIQTLCASTAIATLVGIVCILLSSLFGGFLINIPTLPGFCRWIRWFSAFFYAWGGMLASEMNDGKYVFDADFDGTDVAVTVSGQTYLNVVGVDPANIGRDLVALCIVIGVYMASAIFMYRRFQ</sequence>
<evidence type="ECO:0000313" key="10">
    <source>
        <dbReference type="EMBL" id="CCO15408.1"/>
    </source>
</evidence>
<accession>K8F1N7</accession>
<dbReference type="InterPro" id="IPR003593">
    <property type="entry name" value="AAA+_ATPase"/>
</dbReference>
<dbReference type="PROSITE" id="PS50893">
    <property type="entry name" value="ABC_TRANSPORTER_2"/>
    <property type="match status" value="1"/>
</dbReference>
<evidence type="ECO:0000256" key="5">
    <source>
        <dbReference type="ARBA" id="ARBA00022840"/>
    </source>
</evidence>
<dbReference type="Pfam" id="PF00005">
    <property type="entry name" value="ABC_tran"/>
    <property type="match status" value="1"/>
</dbReference>
<gene>
    <name evidence="10" type="ORF">Bathy03g04260</name>
</gene>
<dbReference type="GO" id="GO:0005524">
    <property type="term" value="F:ATP binding"/>
    <property type="evidence" value="ECO:0007669"/>
    <property type="project" value="UniProtKB-KW"/>
</dbReference>
<dbReference type="InterPro" id="IPR003439">
    <property type="entry name" value="ABC_transporter-like_ATP-bd"/>
</dbReference>
<keyword evidence="7 8" id="KW-0472">Membrane</keyword>
<dbReference type="Proteomes" id="UP000198341">
    <property type="component" value="Chromosome 3"/>
</dbReference>
<feature type="transmembrane region" description="Helical" evidence="8">
    <location>
        <begin position="555"/>
        <end position="576"/>
    </location>
</feature>
<dbReference type="InterPro" id="IPR017871">
    <property type="entry name" value="ABC_transporter-like_CS"/>
</dbReference>
<keyword evidence="3 8" id="KW-0812">Transmembrane</keyword>
<evidence type="ECO:0000256" key="1">
    <source>
        <dbReference type="ARBA" id="ARBA00004141"/>
    </source>
</evidence>
<feature type="transmembrane region" description="Helical" evidence="8">
    <location>
        <begin position="444"/>
        <end position="463"/>
    </location>
</feature>
<evidence type="ECO:0000256" key="6">
    <source>
        <dbReference type="ARBA" id="ARBA00022989"/>
    </source>
</evidence>
<dbReference type="GeneID" id="19016963"/>
<dbReference type="GO" id="GO:0140359">
    <property type="term" value="F:ABC-type transporter activity"/>
    <property type="evidence" value="ECO:0007669"/>
    <property type="project" value="InterPro"/>
</dbReference>
<dbReference type="SMART" id="SM00382">
    <property type="entry name" value="AAA"/>
    <property type="match status" value="1"/>
</dbReference>
<keyword evidence="5" id="KW-0067">ATP-binding</keyword>
<feature type="transmembrane region" description="Helical" evidence="8">
    <location>
        <begin position="675"/>
        <end position="693"/>
    </location>
</feature>
<evidence type="ECO:0000256" key="8">
    <source>
        <dbReference type="SAM" id="Phobius"/>
    </source>
</evidence>
<reference evidence="10 11" key="1">
    <citation type="submission" date="2011-10" db="EMBL/GenBank/DDBJ databases">
        <authorList>
            <person name="Genoscope - CEA"/>
        </authorList>
    </citation>
    <scope>NUCLEOTIDE SEQUENCE [LARGE SCALE GENOMIC DNA]</scope>
    <source>
        <strain evidence="10 11">RCC 1105</strain>
    </source>
</reference>
<feature type="domain" description="ABC transporter" evidence="9">
    <location>
        <begin position="102"/>
        <end position="358"/>
    </location>
</feature>
<evidence type="ECO:0000256" key="4">
    <source>
        <dbReference type="ARBA" id="ARBA00022741"/>
    </source>
</evidence>
<evidence type="ECO:0000259" key="9">
    <source>
        <dbReference type="PROSITE" id="PS50893"/>
    </source>
</evidence>
<keyword evidence="4" id="KW-0547">Nucleotide-binding</keyword>
<name>K8F1N7_9CHLO</name>
<dbReference type="GO" id="GO:0016020">
    <property type="term" value="C:membrane"/>
    <property type="evidence" value="ECO:0007669"/>
    <property type="project" value="UniProtKB-SubCell"/>
</dbReference>
<dbReference type="InterPro" id="IPR013525">
    <property type="entry name" value="ABC2_TM"/>
</dbReference>
<dbReference type="PANTHER" id="PTHR48041">
    <property type="entry name" value="ABC TRANSPORTER G FAMILY MEMBER 28"/>
    <property type="match status" value="1"/>
</dbReference>
<proteinExistence type="predicted"/>
<dbReference type="SUPFAM" id="SSF52540">
    <property type="entry name" value="P-loop containing nucleoside triphosphate hydrolases"/>
    <property type="match status" value="1"/>
</dbReference>
<dbReference type="InterPro" id="IPR027417">
    <property type="entry name" value="P-loop_NTPase"/>
</dbReference>
<dbReference type="RefSeq" id="XP_007513971.1">
    <property type="nucleotide sequence ID" value="XM_007513909.1"/>
</dbReference>
<dbReference type="Pfam" id="PF01061">
    <property type="entry name" value="ABC2_membrane"/>
    <property type="match status" value="1"/>
</dbReference>
<evidence type="ECO:0000313" key="11">
    <source>
        <dbReference type="Proteomes" id="UP000198341"/>
    </source>
</evidence>
<comment type="subcellular location">
    <subcellularLocation>
        <location evidence="1">Membrane</location>
        <topology evidence="1">Multi-pass membrane protein</topology>
    </subcellularLocation>
</comment>
<protein>
    <submittedName>
        <fullName evidence="10">Abc transporter</fullName>
    </submittedName>
</protein>
<dbReference type="AlphaFoldDB" id="K8F1N7"/>
<feature type="transmembrane region" description="Helical" evidence="8">
    <location>
        <begin position="475"/>
        <end position="498"/>
    </location>
</feature>